<dbReference type="HAMAP" id="MF_01310">
    <property type="entry name" value="Ribosomal_uS11"/>
    <property type="match status" value="1"/>
</dbReference>
<dbReference type="SUPFAM" id="SSF53137">
    <property type="entry name" value="Translational machinery components"/>
    <property type="match status" value="1"/>
</dbReference>
<dbReference type="EMBL" id="WJQU01000003">
    <property type="protein sequence ID" value="KAJ6636998.1"/>
    <property type="molecule type" value="Genomic_DNA"/>
</dbReference>
<dbReference type="InterPro" id="IPR036967">
    <property type="entry name" value="Ribosomal_uS11_sf"/>
</dbReference>
<keyword evidence="3" id="KW-0687">Ribonucleoprotein</keyword>
<accession>A0A9Q0MS25</accession>
<keyword evidence="2 4" id="KW-0689">Ribosomal protein</keyword>
<name>A0A9Q0MS25_9DIPT</name>
<evidence type="ECO:0000256" key="3">
    <source>
        <dbReference type="ARBA" id="ARBA00023274"/>
    </source>
</evidence>
<keyword evidence="5" id="KW-1185">Reference proteome</keyword>
<reference evidence="4" key="1">
    <citation type="submission" date="2022-07" db="EMBL/GenBank/DDBJ databases">
        <authorList>
            <person name="Trinca V."/>
            <person name="Uliana J.V.C."/>
            <person name="Torres T.T."/>
            <person name="Ward R.J."/>
            <person name="Monesi N."/>
        </authorList>
    </citation>
    <scope>NUCLEOTIDE SEQUENCE</scope>
    <source>
        <strain evidence="4">HSMRA1968</strain>
        <tissue evidence="4">Whole embryos</tissue>
    </source>
</reference>
<dbReference type="GO" id="GO:0006412">
    <property type="term" value="P:translation"/>
    <property type="evidence" value="ECO:0007669"/>
    <property type="project" value="InterPro"/>
</dbReference>
<comment type="similarity">
    <text evidence="1">Belongs to the universal ribosomal protein uS11 family.</text>
</comment>
<dbReference type="PANTHER" id="PTHR11759">
    <property type="entry name" value="40S RIBOSOMAL PROTEIN S14/30S RIBOSOMAL PROTEIN S11"/>
    <property type="match status" value="1"/>
</dbReference>
<dbReference type="Gene3D" id="3.30.420.80">
    <property type="entry name" value="Ribosomal protein S11"/>
    <property type="match status" value="1"/>
</dbReference>
<proteinExistence type="inferred from homology"/>
<dbReference type="GO" id="GO:0003735">
    <property type="term" value="F:structural constituent of ribosome"/>
    <property type="evidence" value="ECO:0007669"/>
    <property type="project" value="InterPro"/>
</dbReference>
<evidence type="ECO:0000256" key="1">
    <source>
        <dbReference type="ARBA" id="ARBA00006194"/>
    </source>
</evidence>
<organism evidence="4 5">
    <name type="scientific">Pseudolycoriella hygida</name>
    <dbReference type="NCBI Taxonomy" id="35572"/>
    <lineage>
        <taxon>Eukaryota</taxon>
        <taxon>Metazoa</taxon>
        <taxon>Ecdysozoa</taxon>
        <taxon>Arthropoda</taxon>
        <taxon>Hexapoda</taxon>
        <taxon>Insecta</taxon>
        <taxon>Pterygota</taxon>
        <taxon>Neoptera</taxon>
        <taxon>Endopterygota</taxon>
        <taxon>Diptera</taxon>
        <taxon>Nematocera</taxon>
        <taxon>Sciaroidea</taxon>
        <taxon>Sciaridae</taxon>
        <taxon>Pseudolycoriella</taxon>
    </lineage>
</organism>
<evidence type="ECO:0000313" key="4">
    <source>
        <dbReference type="EMBL" id="KAJ6636998.1"/>
    </source>
</evidence>
<dbReference type="InterPro" id="IPR001971">
    <property type="entry name" value="Ribosomal_uS11"/>
</dbReference>
<dbReference type="OrthoDB" id="1654884at2759"/>
<sequence>MSLSLKLTALSSLLNVLKTNVSNRTLTMSSALMDKKVSRGEDRKQMLASMPAKDEGTLGERTTLIDSLISAKQSIFPDGTTNTSAFNGQIFNDIPIIHVRVSKNNTIVCFTDAQGVPKIIRSCGIEGFKNTRKGTNIAAQATASTLSAKVVERGVKNVRITVRGLGPGRMSALKGIQMSGLNVVSVTDTTPVSWNPPRPRKARRL</sequence>
<evidence type="ECO:0000313" key="5">
    <source>
        <dbReference type="Proteomes" id="UP001151699"/>
    </source>
</evidence>
<dbReference type="AlphaFoldDB" id="A0A9Q0MS25"/>
<gene>
    <name evidence="4" type="primary">MRPS11</name>
    <name evidence="4" type="ORF">Bhyg_09724</name>
</gene>
<dbReference type="Proteomes" id="UP001151699">
    <property type="component" value="Chromosome X"/>
</dbReference>
<protein>
    <submittedName>
        <fullName evidence="4">28S ribosomal protein S11, mitochondrial</fullName>
    </submittedName>
</protein>
<comment type="caution">
    <text evidence="4">The sequence shown here is derived from an EMBL/GenBank/DDBJ whole genome shotgun (WGS) entry which is preliminary data.</text>
</comment>
<evidence type="ECO:0000256" key="2">
    <source>
        <dbReference type="ARBA" id="ARBA00022980"/>
    </source>
</evidence>
<dbReference type="GO" id="GO:0005840">
    <property type="term" value="C:ribosome"/>
    <property type="evidence" value="ECO:0007669"/>
    <property type="project" value="UniProtKB-KW"/>
</dbReference>
<dbReference type="GO" id="GO:1990904">
    <property type="term" value="C:ribonucleoprotein complex"/>
    <property type="evidence" value="ECO:0007669"/>
    <property type="project" value="UniProtKB-KW"/>
</dbReference>
<dbReference type="Pfam" id="PF00411">
    <property type="entry name" value="Ribosomal_S11"/>
    <property type="match status" value="1"/>
</dbReference>